<proteinExistence type="predicted"/>
<sequence>MQADGSQHDIPARSSSETASLPDPSKSVAAPVTDPLPSNFAQRGKLLDFGFLPIPNRLRYDPEHPAHFGLLLNVVFGIASTFIVANLYYCQPLLIQLSQSFEVSYGEISRIPTLVQAGYGTGLLFITPLGDLVRRRPLLLLVTFTSASLSIGLAITRSLAVFEALSFLVGVSTVAPQILIPLAADLAPPARRASAISIVLSGLLLGILIARVVAGTIAQFVTWRVVYYAAIGVQYAVLVALWATLPDYPAKNKGLTYWRILHSMGKLAMTEPKLIQACLITMASSACFSTFWVTLTFLLGGPPYHYSTLVIGLFGLIGMFGVMMAPLVGRLVDRLVPWHATLLSTIGLLLMQAVYTGAAGINIGAVIVVTLGFDVGRQMQQVSLTTSVYGISEAARARLNAVLILSIFIGQVMGTAVGTKVFVEHGWRASAVLMLSWTVWQLAVLLLRGPHCDRYTWFGFQGGLRWTKRVRPETGDPQEEWRGDSSELKESSVIKVQGAHAARKADGGDNIEEKSSRDQANIV</sequence>
<organism evidence="1 2">
    <name type="scientific">Auriscalpium vulgare</name>
    <dbReference type="NCBI Taxonomy" id="40419"/>
    <lineage>
        <taxon>Eukaryota</taxon>
        <taxon>Fungi</taxon>
        <taxon>Dikarya</taxon>
        <taxon>Basidiomycota</taxon>
        <taxon>Agaricomycotina</taxon>
        <taxon>Agaricomycetes</taxon>
        <taxon>Russulales</taxon>
        <taxon>Auriscalpiaceae</taxon>
        <taxon>Auriscalpium</taxon>
    </lineage>
</organism>
<reference evidence="1" key="1">
    <citation type="submission" date="2021-02" db="EMBL/GenBank/DDBJ databases">
        <authorList>
            <consortium name="DOE Joint Genome Institute"/>
            <person name="Ahrendt S."/>
            <person name="Looney B.P."/>
            <person name="Miyauchi S."/>
            <person name="Morin E."/>
            <person name="Drula E."/>
            <person name="Courty P.E."/>
            <person name="Chicoki N."/>
            <person name="Fauchery L."/>
            <person name="Kohler A."/>
            <person name="Kuo A."/>
            <person name="Labutti K."/>
            <person name="Pangilinan J."/>
            <person name="Lipzen A."/>
            <person name="Riley R."/>
            <person name="Andreopoulos W."/>
            <person name="He G."/>
            <person name="Johnson J."/>
            <person name="Barry K.W."/>
            <person name="Grigoriev I.V."/>
            <person name="Nagy L."/>
            <person name="Hibbett D."/>
            <person name="Henrissat B."/>
            <person name="Matheny P.B."/>
            <person name="Labbe J."/>
            <person name="Martin F."/>
        </authorList>
    </citation>
    <scope>NUCLEOTIDE SEQUENCE</scope>
    <source>
        <strain evidence="1">FP105234-sp</strain>
    </source>
</reference>
<keyword evidence="2" id="KW-1185">Reference proteome</keyword>
<dbReference type="Proteomes" id="UP000814033">
    <property type="component" value="Unassembled WGS sequence"/>
</dbReference>
<reference evidence="1" key="2">
    <citation type="journal article" date="2022" name="New Phytol.">
        <title>Evolutionary transition to the ectomycorrhizal habit in the genomes of a hyperdiverse lineage of mushroom-forming fungi.</title>
        <authorList>
            <person name="Looney B."/>
            <person name="Miyauchi S."/>
            <person name="Morin E."/>
            <person name="Drula E."/>
            <person name="Courty P.E."/>
            <person name="Kohler A."/>
            <person name="Kuo A."/>
            <person name="LaButti K."/>
            <person name="Pangilinan J."/>
            <person name="Lipzen A."/>
            <person name="Riley R."/>
            <person name="Andreopoulos W."/>
            <person name="He G."/>
            <person name="Johnson J."/>
            <person name="Nolan M."/>
            <person name="Tritt A."/>
            <person name="Barry K.W."/>
            <person name="Grigoriev I.V."/>
            <person name="Nagy L.G."/>
            <person name="Hibbett D."/>
            <person name="Henrissat B."/>
            <person name="Matheny P.B."/>
            <person name="Labbe J."/>
            <person name="Martin F.M."/>
        </authorList>
    </citation>
    <scope>NUCLEOTIDE SEQUENCE</scope>
    <source>
        <strain evidence="1">FP105234-sp</strain>
    </source>
</reference>
<evidence type="ECO:0000313" key="2">
    <source>
        <dbReference type="Proteomes" id="UP000814033"/>
    </source>
</evidence>
<evidence type="ECO:0000313" key="1">
    <source>
        <dbReference type="EMBL" id="KAI0051500.1"/>
    </source>
</evidence>
<dbReference type="EMBL" id="MU275852">
    <property type="protein sequence ID" value="KAI0051500.1"/>
    <property type="molecule type" value="Genomic_DNA"/>
</dbReference>
<accession>A0ACB8S560</accession>
<name>A0ACB8S560_9AGAM</name>
<comment type="caution">
    <text evidence="1">The sequence shown here is derived from an EMBL/GenBank/DDBJ whole genome shotgun (WGS) entry which is preliminary data.</text>
</comment>
<gene>
    <name evidence="1" type="ORF">FA95DRAFT_1554593</name>
</gene>
<protein>
    <submittedName>
        <fullName evidence="1">MFS general substrate transporter</fullName>
    </submittedName>
</protein>